<sequence length="207" mass="24604">MQKYIKRLEHDFSEIKNGFKEFEKRAQLDFESYEEKEVHALAKLAYQSEVYQVRMYAVFLFGYLSDDKAVLHFMKEEVSKDKNWRVQKILAKSFDKYCKRVGYEQSLDIIDEWLHAEQPNTRRAVTEGLRIWTSRPYFNENPQEAIKRLSNLRLDSSEYVRKSVGNALKDISKKFPELVKSELKTWGTNKAERQVYQLASKFIGTHI</sequence>
<dbReference type="GO" id="GO:0016301">
    <property type="term" value="F:kinase activity"/>
    <property type="evidence" value="ECO:0007669"/>
    <property type="project" value="UniProtKB-KW"/>
</dbReference>
<keyword evidence="2" id="KW-0808">Transferase</keyword>
<dbReference type="EMBL" id="JAPAHU010000021">
    <property type="protein sequence ID" value="MCW1042781.1"/>
    <property type="molecule type" value="Genomic_DNA"/>
</dbReference>
<protein>
    <submittedName>
        <fullName evidence="1">DNA alkylation repair protein</fullName>
    </submittedName>
    <submittedName>
        <fullName evidence="2">Phosphomethylpyrimidine kinase</fullName>
    </submittedName>
</protein>
<evidence type="ECO:0000313" key="4">
    <source>
        <dbReference type="Proteomes" id="UP001526076"/>
    </source>
</evidence>
<dbReference type="AlphaFoldDB" id="A0A413KLI3"/>
<dbReference type="Proteomes" id="UP000284046">
    <property type="component" value="Unassembled WGS sequence"/>
</dbReference>
<dbReference type="Proteomes" id="UP001526076">
    <property type="component" value="Unassembled WGS sequence"/>
</dbReference>
<reference evidence="1 4" key="2">
    <citation type="submission" date="2022-10" db="EMBL/GenBank/DDBJ databases">
        <title>Comparative genomic study of S. anginosus.</title>
        <authorList>
            <person name="Prasad A."/>
            <person name="Ene A."/>
            <person name="Jablonska S."/>
            <person name="Du J."/>
            <person name="Wolfe A.J."/>
            <person name="Putonti C."/>
        </authorList>
    </citation>
    <scope>NUCLEOTIDE SEQUENCE [LARGE SCALE GENOMIC DNA]</scope>
    <source>
        <strain evidence="1 4">UMB9231</strain>
    </source>
</reference>
<proteinExistence type="predicted"/>
<gene>
    <name evidence="2" type="ORF">DWX18_09090</name>
    <name evidence="1" type="ORF">OJ597_10225</name>
</gene>
<dbReference type="Gene3D" id="1.25.40.290">
    <property type="entry name" value="ARM repeat domains"/>
    <property type="match status" value="1"/>
</dbReference>
<name>A0A413KLI3_STRAP</name>
<keyword evidence="2" id="KW-0418">Kinase</keyword>
<evidence type="ECO:0000313" key="1">
    <source>
        <dbReference type="EMBL" id="MCW1042781.1"/>
    </source>
</evidence>
<dbReference type="InterPro" id="IPR016024">
    <property type="entry name" value="ARM-type_fold"/>
</dbReference>
<comment type="caution">
    <text evidence="2">The sequence shown here is derived from an EMBL/GenBank/DDBJ whole genome shotgun (WGS) entry which is preliminary data.</text>
</comment>
<dbReference type="Gene3D" id="1.10.1240.70">
    <property type="match status" value="1"/>
</dbReference>
<dbReference type="SUPFAM" id="SSF48371">
    <property type="entry name" value="ARM repeat"/>
    <property type="match status" value="1"/>
</dbReference>
<dbReference type="Pfam" id="PF08713">
    <property type="entry name" value="DNA_alkylation"/>
    <property type="match status" value="1"/>
</dbReference>
<organism evidence="2 3">
    <name type="scientific">Streptococcus anginosus</name>
    <dbReference type="NCBI Taxonomy" id="1328"/>
    <lineage>
        <taxon>Bacteria</taxon>
        <taxon>Bacillati</taxon>
        <taxon>Bacillota</taxon>
        <taxon>Bacilli</taxon>
        <taxon>Lactobacillales</taxon>
        <taxon>Streptococcaceae</taxon>
        <taxon>Streptococcus</taxon>
        <taxon>Streptococcus anginosus group</taxon>
    </lineage>
</organism>
<evidence type="ECO:0000313" key="3">
    <source>
        <dbReference type="Proteomes" id="UP000284046"/>
    </source>
</evidence>
<reference evidence="2 3" key="1">
    <citation type="submission" date="2018-08" db="EMBL/GenBank/DDBJ databases">
        <title>A genome reference for cultivated species of the human gut microbiota.</title>
        <authorList>
            <person name="Zou Y."/>
            <person name="Xue W."/>
            <person name="Luo G."/>
        </authorList>
    </citation>
    <scope>NUCLEOTIDE SEQUENCE [LARGE SCALE GENOMIC DNA]</scope>
    <source>
        <strain evidence="2 3">AF18-38</strain>
    </source>
</reference>
<keyword evidence="4" id="KW-1185">Reference proteome</keyword>
<accession>A0A413KLI3</accession>
<dbReference type="InterPro" id="IPR014825">
    <property type="entry name" value="DNA_alkylation"/>
</dbReference>
<evidence type="ECO:0000313" key="2">
    <source>
        <dbReference type="EMBL" id="RGT59628.1"/>
    </source>
</evidence>
<dbReference type="EMBL" id="QRWZ01000015">
    <property type="protein sequence ID" value="RGT59628.1"/>
    <property type="molecule type" value="Genomic_DNA"/>
</dbReference>
<dbReference type="RefSeq" id="WP_024052513.1">
    <property type="nucleotide sequence ID" value="NZ_CP118029.1"/>
</dbReference>